<dbReference type="Proteomes" id="UP000693946">
    <property type="component" value="Linkage Group LG21"/>
</dbReference>
<sequence length="66" mass="7435">MSLNSFLLGLADYISHLLQSYCAVYAAFTLHDRCLMKSRYNQALSHTVAAKLQLCVMTHTTHSASW</sequence>
<gene>
    <name evidence="1" type="ORF">JOB18_020058</name>
</gene>
<evidence type="ECO:0008006" key="3">
    <source>
        <dbReference type="Google" id="ProtNLM"/>
    </source>
</evidence>
<name>A0AAV6R2T9_SOLSE</name>
<evidence type="ECO:0000313" key="1">
    <source>
        <dbReference type="EMBL" id="KAG7498762.1"/>
    </source>
</evidence>
<reference evidence="1 2" key="1">
    <citation type="journal article" date="2021" name="Sci. Rep.">
        <title>Chromosome anchoring in Senegalese sole (Solea senegalensis) reveals sex-associated markers and genome rearrangements in flatfish.</title>
        <authorList>
            <person name="Guerrero-Cozar I."/>
            <person name="Gomez-Garrido J."/>
            <person name="Berbel C."/>
            <person name="Martinez-Blanch J.F."/>
            <person name="Alioto T."/>
            <person name="Claros M.G."/>
            <person name="Gagnaire P.A."/>
            <person name="Manchado M."/>
        </authorList>
    </citation>
    <scope>NUCLEOTIDE SEQUENCE [LARGE SCALE GENOMIC DNA]</scope>
    <source>
        <strain evidence="1">Sse05_10M</strain>
    </source>
</reference>
<evidence type="ECO:0000313" key="2">
    <source>
        <dbReference type="Proteomes" id="UP000693946"/>
    </source>
</evidence>
<organism evidence="1 2">
    <name type="scientific">Solea senegalensis</name>
    <name type="common">Senegalese sole</name>
    <dbReference type="NCBI Taxonomy" id="28829"/>
    <lineage>
        <taxon>Eukaryota</taxon>
        <taxon>Metazoa</taxon>
        <taxon>Chordata</taxon>
        <taxon>Craniata</taxon>
        <taxon>Vertebrata</taxon>
        <taxon>Euteleostomi</taxon>
        <taxon>Actinopterygii</taxon>
        <taxon>Neopterygii</taxon>
        <taxon>Teleostei</taxon>
        <taxon>Neoteleostei</taxon>
        <taxon>Acanthomorphata</taxon>
        <taxon>Carangaria</taxon>
        <taxon>Pleuronectiformes</taxon>
        <taxon>Pleuronectoidei</taxon>
        <taxon>Soleidae</taxon>
        <taxon>Solea</taxon>
    </lineage>
</organism>
<dbReference type="EMBL" id="JAGKHQ010000014">
    <property type="protein sequence ID" value="KAG7498762.1"/>
    <property type="molecule type" value="Genomic_DNA"/>
</dbReference>
<comment type="caution">
    <text evidence="1">The sequence shown here is derived from an EMBL/GenBank/DDBJ whole genome shotgun (WGS) entry which is preliminary data.</text>
</comment>
<proteinExistence type="predicted"/>
<protein>
    <recommendedName>
        <fullName evidence="3">Secreted protein</fullName>
    </recommendedName>
</protein>
<dbReference type="AlphaFoldDB" id="A0AAV6R2T9"/>
<keyword evidence="2" id="KW-1185">Reference proteome</keyword>
<accession>A0AAV6R2T9</accession>